<dbReference type="Proteomes" id="UP001209682">
    <property type="component" value="Unassembled WGS sequence"/>
</dbReference>
<feature type="transmembrane region" description="Helical" evidence="1">
    <location>
        <begin position="15"/>
        <end position="35"/>
    </location>
</feature>
<keyword evidence="1" id="KW-0812">Transmembrane</keyword>
<dbReference type="RefSeq" id="WP_165499107.1">
    <property type="nucleotide sequence ID" value="NZ_JAPEQW010000022.1"/>
</dbReference>
<evidence type="ECO:0000256" key="1">
    <source>
        <dbReference type="SAM" id="Phobius"/>
    </source>
</evidence>
<reference evidence="2 3" key="1">
    <citation type="submission" date="2022-11" db="EMBL/GenBank/DDBJ databases">
        <title>Acinetobacter entericus sp. nov., isolated from the gut of the plastic-eating larvae of the Coleoptera insect Zophobas atratus.</title>
        <authorList>
            <person name="Dong X."/>
            <person name="Yang Y."/>
        </authorList>
    </citation>
    <scope>NUCLEOTIDE SEQUENCE [LARGE SCALE GENOMIC DNA]</scope>
    <source>
        <strain evidence="2 3">BIT-DXN8</strain>
    </source>
</reference>
<dbReference type="EMBL" id="JAPEQW010000022">
    <property type="protein sequence ID" value="MCW8040458.1"/>
    <property type="molecule type" value="Genomic_DNA"/>
</dbReference>
<proteinExistence type="predicted"/>
<protein>
    <submittedName>
        <fullName evidence="2">Uncharacterized protein</fullName>
    </submittedName>
</protein>
<keyword evidence="1" id="KW-0472">Membrane</keyword>
<accession>A0ABT3NLM0</accession>
<keyword evidence="3" id="KW-1185">Reference proteome</keyword>
<keyword evidence="1" id="KW-1133">Transmembrane helix</keyword>
<sequence length="49" mass="5691">MHIQAFLDQHGWSNFQWLIFVMMFFFSVALIGAAIGGNRSRAFSRSIWP</sequence>
<name>A0ABT3NLM0_9GAMM</name>
<evidence type="ECO:0000313" key="2">
    <source>
        <dbReference type="EMBL" id="MCW8040458.1"/>
    </source>
</evidence>
<gene>
    <name evidence="2" type="ORF">OKC24_15060</name>
</gene>
<organism evidence="2 3">
    <name type="scientific">Acinetobacter entericus</name>
    <dbReference type="NCBI Taxonomy" id="2989714"/>
    <lineage>
        <taxon>Bacteria</taxon>
        <taxon>Pseudomonadati</taxon>
        <taxon>Pseudomonadota</taxon>
        <taxon>Gammaproteobacteria</taxon>
        <taxon>Moraxellales</taxon>
        <taxon>Moraxellaceae</taxon>
        <taxon>Acinetobacter</taxon>
    </lineage>
</organism>
<evidence type="ECO:0000313" key="3">
    <source>
        <dbReference type="Proteomes" id="UP001209682"/>
    </source>
</evidence>
<comment type="caution">
    <text evidence="2">The sequence shown here is derived from an EMBL/GenBank/DDBJ whole genome shotgun (WGS) entry which is preliminary data.</text>
</comment>